<sequence length="156" mass="16836">MDSYISWLVAGVIMIALELVLPGAILGILGYCAMMWGVYGLMGKGMTAIYTVGGVTVVLGVFLLWFINRFPDTWIGRHFTLGQRSTTDQGYVSNEIQENLVGQMGIAHSPLRPAGVALIDGNYVDVITEGDFVKAGTEITVVQVVGGRNIVRPTNK</sequence>
<feature type="transmembrane region" description="Helical" evidence="5">
    <location>
        <begin position="7"/>
        <end position="36"/>
    </location>
</feature>
<name>A0ABU3Z680_9FIRM</name>
<evidence type="ECO:0000256" key="1">
    <source>
        <dbReference type="ARBA" id="ARBA00004141"/>
    </source>
</evidence>
<evidence type="ECO:0000259" key="6">
    <source>
        <dbReference type="Pfam" id="PF01957"/>
    </source>
</evidence>
<keyword evidence="8" id="KW-1185">Reference proteome</keyword>
<protein>
    <submittedName>
        <fullName evidence="7">NfeD family protein</fullName>
    </submittedName>
</protein>
<feature type="domain" description="NfeD-like C-terminal" evidence="6">
    <location>
        <begin position="98"/>
        <end position="153"/>
    </location>
</feature>
<accession>A0ABU3Z680</accession>
<dbReference type="Pfam" id="PF01957">
    <property type="entry name" value="NfeD"/>
    <property type="match status" value="1"/>
</dbReference>
<dbReference type="RefSeq" id="WP_295188888.1">
    <property type="nucleotide sequence ID" value="NZ_JAWJZA010000010.1"/>
</dbReference>
<dbReference type="PANTHER" id="PTHR33507:SF3">
    <property type="entry name" value="INNER MEMBRANE PROTEIN YBBJ"/>
    <property type="match status" value="1"/>
</dbReference>
<dbReference type="EMBL" id="JAWJZB010000001">
    <property type="protein sequence ID" value="MDV5087404.1"/>
    <property type="molecule type" value="Genomic_DNA"/>
</dbReference>
<dbReference type="InterPro" id="IPR052165">
    <property type="entry name" value="Membrane_assoc_protease"/>
</dbReference>
<keyword evidence="4 5" id="KW-0472">Membrane</keyword>
<evidence type="ECO:0000313" key="8">
    <source>
        <dbReference type="Proteomes" id="UP001272515"/>
    </source>
</evidence>
<evidence type="ECO:0000313" key="7">
    <source>
        <dbReference type="EMBL" id="MDV5087404.1"/>
    </source>
</evidence>
<proteinExistence type="predicted"/>
<evidence type="ECO:0000256" key="5">
    <source>
        <dbReference type="SAM" id="Phobius"/>
    </source>
</evidence>
<reference evidence="7 8" key="1">
    <citation type="submission" date="2023-10" db="EMBL/GenBank/DDBJ databases">
        <title>Veillonella sp. nov., isolated from a pig farm feces dump.</title>
        <authorList>
            <person name="Chang Y.-H."/>
        </authorList>
    </citation>
    <scope>NUCLEOTIDE SEQUENCE [LARGE SCALE GENOMIC DNA]</scope>
    <source>
        <strain evidence="7 8">YH-vei2233</strain>
    </source>
</reference>
<gene>
    <name evidence="7" type="ORF">RVY80_00860</name>
</gene>
<dbReference type="InterPro" id="IPR012340">
    <property type="entry name" value="NA-bd_OB-fold"/>
</dbReference>
<evidence type="ECO:0000256" key="4">
    <source>
        <dbReference type="ARBA" id="ARBA00023136"/>
    </source>
</evidence>
<dbReference type="Proteomes" id="UP001272515">
    <property type="component" value="Unassembled WGS sequence"/>
</dbReference>
<dbReference type="PANTHER" id="PTHR33507">
    <property type="entry name" value="INNER MEMBRANE PROTEIN YBBJ"/>
    <property type="match status" value="1"/>
</dbReference>
<keyword evidence="2 5" id="KW-0812">Transmembrane</keyword>
<keyword evidence="3 5" id="KW-1133">Transmembrane helix</keyword>
<feature type="transmembrane region" description="Helical" evidence="5">
    <location>
        <begin position="48"/>
        <end position="67"/>
    </location>
</feature>
<organism evidence="7 8">
    <name type="scientific">Veillonella absiana</name>
    <dbReference type="NCBI Taxonomy" id="3079305"/>
    <lineage>
        <taxon>Bacteria</taxon>
        <taxon>Bacillati</taxon>
        <taxon>Bacillota</taxon>
        <taxon>Negativicutes</taxon>
        <taxon>Veillonellales</taxon>
        <taxon>Veillonellaceae</taxon>
        <taxon>Veillonella</taxon>
    </lineage>
</organism>
<evidence type="ECO:0000256" key="3">
    <source>
        <dbReference type="ARBA" id="ARBA00022989"/>
    </source>
</evidence>
<comment type="caution">
    <text evidence="7">The sequence shown here is derived from an EMBL/GenBank/DDBJ whole genome shotgun (WGS) entry which is preliminary data.</text>
</comment>
<comment type="subcellular location">
    <subcellularLocation>
        <location evidence="1">Membrane</location>
        <topology evidence="1">Multi-pass membrane protein</topology>
    </subcellularLocation>
</comment>
<dbReference type="InterPro" id="IPR002810">
    <property type="entry name" value="NfeD-like_C"/>
</dbReference>
<dbReference type="Gene3D" id="2.40.50.140">
    <property type="entry name" value="Nucleic acid-binding proteins"/>
    <property type="match status" value="1"/>
</dbReference>
<evidence type="ECO:0000256" key="2">
    <source>
        <dbReference type="ARBA" id="ARBA00022692"/>
    </source>
</evidence>